<comment type="subcellular location">
    <subcellularLocation>
        <location evidence="1">Membrane</location>
        <topology evidence="1">Multi-pass membrane protein</topology>
    </subcellularLocation>
</comment>
<dbReference type="GO" id="GO:0016020">
    <property type="term" value="C:membrane"/>
    <property type="evidence" value="ECO:0007669"/>
    <property type="project" value="UniProtKB-SubCell"/>
</dbReference>
<dbReference type="Pfam" id="PF04893">
    <property type="entry name" value="Yip1"/>
    <property type="match status" value="1"/>
</dbReference>
<accession>A0A839GP18</accession>
<proteinExistence type="predicted"/>
<feature type="domain" description="Yip1" evidence="6">
    <location>
        <begin position="37"/>
        <end position="227"/>
    </location>
</feature>
<dbReference type="InterPro" id="IPR006977">
    <property type="entry name" value="Yip1_dom"/>
</dbReference>
<evidence type="ECO:0000259" key="6">
    <source>
        <dbReference type="Pfam" id="PF04893"/>
    </source>
</evidence>
<evidence type="ECO:0000256" key="1">
    <source>
        <dbReference type="ARBA" id="ARBA00004141"/>
    </source>
</evidence>
<feature type="transmembrane region" description="Helical" evidence="5">
    <location>
        <begin position="97"/>
        <end position="121"/>
    </location>
</feature>
<comment type="caution">
    <text evidence="7">The sequence shown here is derived from an EMBL/GenBank/DDBJ whole genome shotgun (WGS) entry which is preliminary data.</text>
</comment>
<protein>
    <recommendedName>
        <fullName evidence="6">Yip1 domain-containing protein</fullName>
    </recommendedName>
</protein>
<feature type="transmembrane region" description="Helical" evidence="5">
    <location>
        <begin position="212"/>
        <end position="237"/>
    </location>
</feature>
<evidence type="ECO:0000256" key="2">
    <source>
        <dbReference type="ARBA" id="ARBA00022692"/>
    </source>
</evidence>
<evidence type="ECO:0000313" key="8">
    <source>
        <dbReference type="Proteomes" id="UP000563094"/>
    </source>
</evidence>
<dbReference type="Proteomes" id="UP000563094">
    <property type="component" value="Unassembled WGS sequence"/>
</dbReference>
<keyword evidence="2 5" id="KW-0812">Transmembrane</keyword>
<keyword evidence="4 5" id="KW-0472">Membrane</keyword>
<feature type="transmembrane region" description="Helical" evidence="5">
    <location>
        <begin position="174"/>
        <end position="192"/>
    </location>
</feature>
<dbReference type="AlphaFoldDB" id="A0A839GP18"/>
<dbReference type="RefSeq" id="WP_182513717.1">
    <property type="nucleotide sequence ID" value="NZ_JACJIQ010000013.1"/>
</dbReference>
<evidence type="ECO:0000256" key="3">
    <source>
        <dbReference type="ARBA" id="ARBA00022989"/>
    </source>
</evidence>
<evidence type="ECO:0000256" key="5">
    <source>
        <dbReference type="SAM" id="Phobius"/>
    </source>
</evidence>
<sequence>MPPEHFAELPGPVLPPLDDEELPTGPPASPLAFWQTLFLAPKTFFAHHFTPEGRANFFAMASVLYGLGYGVDRIDAQLMKSEMRGTLESSMLNEWPGYWITVLFTALFGGWLWYYIAGWFYNVRLKWAGGTSNLSLSRSLYLYSSVVVNTAILGIGLACTFINEKPNDPYADLTAWDTFSTALLLFMSYYSVYVSYRGVTTVTDADPYKARIWFLAIPVIAYSVAYVALIALVAAVLL</sequence>
<name>A0A839GP18_9BACT</name>
<keyword evidence="8" id="KW-1185">Reference proteome</keyword>
<reference evidence="7 8" key="1">
    <citation type="submission" date="2020-08" db="EMBL/GenBank/DDBJ databases">
        <title>Genomic Encyclopedia of Type Strains, Phase IV (KMG-IV): sequencing the most valuable type-strain genomes for metagenomic binning, comparative biology and taxonomic classification.</title>
        <authorList>
            <person name="Goeker M."/>
        </authorList>
    </citation>
    <scope>NUCLEOTIDE SEQUENCE [LARGE SCALE GENOMIC DNA]</scope>
    <source>
        <strain evidence="7 8">DSM 29854</strain>
    </source>
</reference>
<keyword evidence="3 5" id="KW-1133">Transmembrane helix</keyword>
<evidence type="ECO:0000256" key="4">
    <source>
        <dbReference type="ARBA" id="ARBA00023136"/>
    </source>
</evidence>
<gene>
    <name evidence="7" type="ORF">FHS90_003267</name>
</gene>
<feature type="transmembrane region" description="Helical" evidence="5">
    <location>
        <begin position="141"/>
        <end position="162"/>
    </location>
</feature>
<organism evidence="7 8">
    <name type="scientific">Rufibacter quisquiliarum</name>
    <dbReference type="NCBI Taxonomy" id="1549639"/>
    <lineage>
        <taxon>Bacteria</taxon>
        <taxon>Pseudomonadati</taxon>
        <taxon>Bacteroidota</taxon>
        <taxon>Cytophagia</taxon>
        <taxon>Cytophagales</taxon>
        <taxon>Hymenobacteraceae</taxon>
        <taxon>Rufibacter</taxon>
    </lineage>
</organism>
<evidence type="ECO:0000313" key="7">
    <source>
        <dbReference type="EMBL" id="MBA9078539.1"/>
    </source>
</evidence>
<dbReference type="EMBL" id="JACJIQ010000013">
    <property type="protein sequence ID" value="MBA9078539.1"/>
    <property type="molecule type" value="Genomic_DNA"/>
</dbReference>